<dbReference type="OrthoDB" id="3260856at2"/>
<dbReference type="AlphaFoldDB" id="A0A117RN76"/>
<organism evidence="1 2">
    <name type="scientific">Streptomyces caeruleatus</name>
    <dbReference type="NCBI Taxonomy" id="661399"/>
    <lineage>
        <taxon>Bacteria</taxon>
        <taxon>Bacillati</taxon>
        <taxon>Actinomycetota</taxon>
        <taxon>Actinomycetes</taxon>
        <taxon>Kitasatosporales</taxon>
        <taxon>Streptomycetaceae</taxon>
        <taxon>Streptomyces</taxon>
    </lineage>
</organism>
<dbReference type="EMBL" id="LMWY01000029">
    <property type="protein sequence ID" value="KUO00065.1"/>
    <property type="molecule type" value="Genomic_DNA"/>
</dbReference>
<comment type="caution">
    <text evidence="1">The sequence shown here is derived from an EMBL/GenBank/DDBJ whole genome shotgun (WGS) entry which is preliminary data.</text>
</comment>
<keyword evidence="2" id="KW-1185">Reference proteome</keyword>
<proteinExistence type="predicted"/>
<evidence type="ECO:0000313" key="2">
    <source>
        <dbReference type="Proteomes" id="UP000053429"/>
    </source>
</evidence>
<dbReference type="STRING" id="661399.AQJ67_24710"/>
<gene>
    <name evidence="1" type="ORF">AQJ67_24710</name>
</gene>
<protein>
    <submittedName>
        <fullName evidence="1">Uncharacterized protein</fullName>
    </submittedName>
</protein>
<dbReference type="Proteomes" id="UP000053429">
    <property type="component" value="Unassembled WGS sequence"/>
</dbReference>
<name>A0A117RN76_9ACTN</name>
<accession>A0A117RN76</accession>
<evidence type="ECO:0000313" key="1">
    <source>
        <dbReference type="EMBL" id="KUO00065.1"/>
    </source>
</evidence>
<reference evidence="1 2" key="1">
    <citation type="submission" date="2015-10" db="EMBL/GenBank/DDBJ databases">
        <title>Draft genome sequence of Streptomyces caeruleatus NRRL B-24802, type strain for the species Streptomyces caeruleatus.</title>
        <authorList>
            <person name="Ruckert C."/>
            <person name="Winkler A."/>
            <person name="Kalinowski J."/>
            <person name="Kampfer P."/>
            <person name="Glaeser S."/>
        </authorList>
    </citation>
    <scope>NUCLEOTIDE SEQUENCE [LARGE SCALE GENOMIC DNA]</scope>
    <source>
        <strain evidence="1 2">NRRL B-24802</strain>
    </source>
</reference>
<sequence length="185" mass="20632">MWRGRPNHTEESNRLEAVSPTTALRNHLLSGGRLSPVHVPDLPLAEGETAFADLVATTARFYGTEPAFPPDRPAGYYEDHPAFGRRWVPNPRLDARRRREAEAAASPRWRDFTPARVVLTSMGLRIRPAYAPETWLPFDHCLLTQVVVEPHETVLSYSVCAPLLLAGPTASWLGIVTEHIWHAAA</sequence>